<evidence type="ECO:0000313" key="1">
    <source>
        <dbReference type="EMBL" id="SDP58847.1"/>
    </source>
</evidence>
<sequence length="179" mass="20688">MRLHDHGKAWVHGFDWNECQNSLKSTVMQLGDAREGLARQAKLIADCYSSLESIFDRLCHESCINCDDICCARATVWYDIRDLVYLLLATGELPQHQIYRKKDGCCCHLATTGCRLLRCNRPFICTWYVCSRQKMKQALIPDINWKAVAERIAMIKEMRKQLVIQYDTAVATTTHKEDI</sequence>
<reference evidence="1 2" key="1">
    <citation type="submission" date="2016-10" db="EMBL/GenBank/DDBJ databases">
        <authorList>
            <person name="de Groot N.N."/>
        </authorList>
    </citation>
    <scope>NUCLEOTIDE SEQUENCE [LARGE SCALE GENOMIC DNA]</scope>
    <source>
        <strain evidence="1 2">DSM 12130</strain>
    </source>
</reference>
<name>A0A1H0TXT9_9BACT</name>
<dbReference type="AlphaFoldDB" id="A0A1H0TXT9"/>
<protein>
    <submittedName>
        <fullName evidence="1">Uncharacterized protein</fullName>
    </submittedName>
</protein>
<proteinExistence type="predicted"/>
<gene>
    <name evidence="1" type="ORF">SAMN05660330_03290</name>
</gene>
<dbReference type="OrthoDB" id="9800594at2"/>
<dbReference type="STRING" id="91360.SAMN05660330_03290"/>
<accession>A0A1H0TXT9</accession>
<organism evidence="1 2">
    <name type="scientific">Desulforhopalus singaporensis</name>
    <dbReference type="NCBI Taxonomy" id="91360"/>
    <lineage>
        <taxon>Bacteria</taxon>
        <taxon>Pseudomonadati</taxon>
        <taxon>Thermodesulfobacteriota</taxon>
        <taxon>Desulfobulbia</taxon>
        <taxon>Desulfobulbales</taxon>
        <taxon>Desulfocapsaceae</taxon>
        <taxon>Desulforhopalus</taxon>
    </lineage>
</organism>
<dbReference type="Proteomes" id="UP000199073">
    <property type="component" value="Unassembled WGS sequence"/>
</dbReference>
<evidence type="ECO:0000313" key="2">
    <source>
        <dbReference type="Proteomes" id="UP000199073"/>
    </source>
</evidence>
<dbReference type="RefSeq" id="WP_092224788.1">
    <property type="nucleotide sequence ID" value="NZ_FNJI01000027.1"/>
</dbReference>
<keyword evidence="2" id="KW-1185">Reference proteome</keyword>
<dbReference type="EMBL" id="FNJI01000027">
    <property type="protein sequence ID" value="SDP58847.1"/>
    <property type="molecule type" value="Genomic_DNA"/>
</dbReference>